<sequence>MTGHDRFFVITGGPGAGKTSLLQALAASGHACMPEAGRAVIRDQQAIGGPALPWADPPAFAAQMLGWELRSHRLAADLPGPVFFDRGLPDLVGYLALEGCPVPPHVEAAARLFRYNPTVFLAPHWPQIYVRDAERRQDPAEAEATMRMMARTYPAFGYRLVTLPRTDIAARARFVLETIAAD</sequence>
<dbReference type="Gene3D" id="3.40.50.300">
    <property type="entry name" value="P-loop containing nucleotide triphosphate hydrolases"/>
    <property type="match status" value="1"/>
</dbReference>
<dbReference type="EMBL" id="JBHRTR010000048">
    <property type="protein sequence ID" value="MFC3230658.1"/>
    <property type="molecule type" value="Genomic_DNA"/>
</dbReference>
<dbReference type="RefSeq" id="WP_379906031.1">
    <property type="nucleotide sequence ID" value="NZ_JBHRTR010000048.1"/>
</dbReference>
<dbReference type="SUPFAM" id="SSF52540">
    <property type="entry name" value="P-loop containing nucleoside triphosphate hydrolases"/>
    <property type="match status" value="1"/>
</dbReference>
<gene>
    <name evidence="2" type="ORF">ACFOGJ_25645</name>
</gene>
<dbReference type="Pfam" id="PF13521">
    <property type="entry name" value="AAA_28"/>
    <property type="match status" value="1"/>
</dbReference>
<evidence type="ECO:0000313" key="3">
    <source>
        <dbReference type="Proteomes" id="UP001595528"/>
    </source>
</evidence>
<dbReference type="InterPro" id="IPR027417">
    <property type="entry name" value="P-loop_NTPase"/>
</dbReference>
<evidence type="ECO:0000259" key="1">
    <source>
        <dbReference type="Pfam" id="PF13521"/>
    </source>
</evidence>
<dbReference type="Proteomes" id="UP001595528">
    <property type="component" value="Unassembled WGS sequence"/>
</dbReference>
<accession>A0ABV7L7K9</accession>
<protein>
    <submittedName>
        <fullName evidence="2">AAA family ATPase</fullName>
    </submittedName>
</protein>
<proteinExistence type="predicted"/>
<keyword evidence="3" id="KW-1185">Reference proteome</keyword>
<dbReference type="InterPro" id="IPR038727">
    <property type="entry name" value="NadR/Ttd14_AAA_dom"/>
</dbReference>
<organism evidence="2 3">
    <name type="scientific">Marinibaculum pumilum</name>
    <dbReference type="NCBI Taxonomy" id="1766165"/>
    <lineage>
        <taxon>Bacteria</taxon>
        <taxon>Pseudomonadati</taxon>
        <taxon>Pseudomonadota</taxon>
        <taxon>Alphaproteobacteria</taxon>
        <taxon>Rhodospirillales</taxon>
        <taxon>Rhodospirillaceae</taxon>
        <taxon>Marinibaculum</taxon>
    </lineage>
</organism>
<feature type="domain" description="NadR/Ttd14 AAA" evidence="1">
    <location>
        <begin position="8"/>
        <end position="171"/>
    </location>
</feature>
<comment type="caution">
    <text evidence="2">The sequence shown here is derived from an EMBL/GenBank/DDBJ whole genome shotgun (WGS) entry which is preliminary data.</text>
</comment>
<evidence type="ECO:0000313" key="2">
    <source>
        <dbReference type="EMBL" id="MFC3230658.1"/>
    </source>
</evidence>
<reference evidence="3" key="1">
    <citation type="journal article" date="2019" name="Int. J. Syst. Evol. Microbiol.">
        <title>The Global Catalogue of Microorganisms (GCM) 10K type strain sequencing project: providing services to taxonomists for standard genome sequencing and annotation.</title>
        <authorList>
            <consortium name="The Broad Institute Genomics Platform"/>
            <consortium name="The Broad Institute Genome Sequencing Center for Infectious Disease"/>
            <person name="Wu L."/>
            <person name="Ma J."/>
        </authorList>
    </citation>
    <scope>NUCLEOTIDE SEQUENCE [LARGE SCALE GENOMIC DNA]</scope>
    <source>
        <strain evidence="3">KCTC 42964</strain>
    </source>
</reference>
<name>A0ABV7L7K9_9PROT</name>